<organism evidence="2 3">
    <name type="scientific">Parabacteroides goldsteinii CL02T12C30</name>
    <dbReference type="NCBI Taxonomy" id="999418"/>
    <lineage>
        <taxon>Bacteria</taxon>
        <taxon>Pseudomonadati</taxon>
        <taxon>Bacteroidota</taxon>
        <taxon>Bacteroidia</taxon>
        <taxon>Bacteroidales</taxon>
        <taxon>Tannerellaceae</taxon>
        <taxon>Parabacteroides</taxon>
    </lineage>
</organism>
<dbReference type="PATRIC" id="fig|999418.3.peg.4045"/>
<dbReference type="HOGENOM" id="CLU_2509667_0_0_10"/>
<dbReference type="EMBL" id="AGZO01000027">
    <property type="protein sequence ID" value="EKN10633.1"/>
    <property type="molecule type" value="Genomic_DNA"/>
</dbReference>
<accession>K6A4M2</accession>
<evidence type="ECO:0000313" key="2">
    <source>
        <dbReference type="EMBL" id="EKN10633.1"/>
    </source>
</evidence>
<proteinExistence type="predicted"/>
<dbReference type="AlphaFoldDB" id="K6A4M2"/>
<reference evidence="2 3" key="1">
    <citation type="submission" date="2012-02" db="EMBL/GenBank/DDBJ databases">
        <title>The Genome Sequence of Parabacteroides goldsteinii CL02T12C30.</title>
        <authorList>
            <consortium name="The Broad Institute Genome Sequencing Platform"/>
            <person name="Earl A."/>
            <person name="Ward D."/>
            <person name="Feldgarden M."/>
            <person name="Gevers D."/>
            <person name="Zitomersky N.L."/>
            <person name="Coyne M.J."/>
            <person name="Comstock L.E."/>
            <person name="Young S.K."/>
            <person name="Zeng Q."/>
            <person name="Gargeya S."/>
            <person name="Fitzgerald M."/>
            <person name="Haas B."/>
            <person name="Abouelleil A."/>
            <person name="Alvarado L."/>
            <person name="Arachchi H.M."/>
            <person name="Berlin A."/>
            <person name="Chapman S.B."/>
            <person name="Gearin G."/>
            <person name="Goldberg J."/>
            <person name="Griggs A."/>
            <person name="Gujja S."/>
            <person name="Hansen M."/>
            <person name="Heiman D."/>
            <person name="Howarth C."/>
            <person name="Larimer J."/>
            <person name="Lui A."/>
            <person name="MacDonald P.J.P."/>
            <person name="McCowen C."/>
            <person name="Montmayeur A."/>
            <person name="Murphy C."/>
            <person name="Neiman D."/>
            <person name="Pearson M."/>
            <person name="Priest M."/>
            <person name="Roberts A."/>
            <person name="Saif S."/>
            <person name="Shea T."/>
            <person name="Sisk P."/>
            <person name="Stolte C."/>
            <person name="Sykes S."/>
            <person name="Wortman J."/>
            <person name="Nusbaum C."/>
            <person name="Birren B."/>
        </authorList>
    </citation>
    <scope>NUCLEOTIDE SEQUENCE [LARGE SCALE GENOMIC DNA]</scope>
    <source>
        <strain evidence="2 3">CL02T12C30</strain>
    </source>
</reference>
<comment type="caution">
    <text evidence="2">The sequence shown here is derived from an EMBL/GenBank/DDBJ whole genome shotgun (WGS) entry which is preliminary data.</text>
</comment>
<keyword evidence="1" id="KW-0812">Transmembrane</keyword>
<feature type="transmembrane region" description="Helical" evidence="1">
    <location>
        <begin position="50"/>
        <end position="76"/>
    </location>
</feature>
<gene>
    <name evidence="2" type="ORF">HMPREF1076_03971</name>
</gene>
<sequence length="85" mass="8428">MDNKRELGDELTSNKAVQTGGATLFVAAHVGVSTATTAGVGAVTAGKAGLILAGLGPCGIVIGGCLLFGGVAKVLIDRYKERNGK</sequence>
<evidence type="ECO:0000313" key="3">
    <source>
        <dbReference type="Proteomes" id="UP000006330"/>
    </source>
</evidence>
<keyword evidence="1" id="KW-1133">Transmembrane helix</keyword>
<dbReference type="Proteomes" id="UP000006330">
    <property type="component" value="Unassembled WGS sequence"/>
</dbReference>
<keyword evidence="1" id="KW-0472">Membrane</keyword>
<name>K6A4M2_9BACT</name>
<evidence type="ECO:0000256" key="1">
    <source>
        <dbReference type="SAM" id="Phobius"/>
    </source>
</evidence>
<dbReference type="RefSeq" id="WP_007657074.1">
    <property type="nucleotide sequence ID" value="NZ_JH976474.1"/>
</dbReference>
<feature type="transmembrane region" description="Helical" evidence="1">
    <location>
        <begin position="21"/>
        <end position="44"/>
    </location>
</feature>
<protein>
    <submittedName>
        <fullName evidence="2">Uncharacterized protein</fullName>
    </submittedName>
</protein>